<dbReference type="GO" id="GO:0015074">
    <property type="term" value="P:DNA integration"/>
    <property type="evidence" value="ECO:0007669"/>
    <property type="project" value="InterPro"/>
</dbReference>
<accession>A0A8T1EWK7</accession>
<dbReference type="VEuPathDB" id="FungiDB:PC110_g23744"/>
<keyword evidence="2" id="KW-0732">Signal</keyword>
<comment type="caution">
    <text evidence="3">The sequence shown here is derived from an EMBL/GenBank/DDBJ whole genome shotgun (WGS) entry which is preliminary data.</text>
</comment>
<organism evidence="3 4">
    <name type="scientific">Phytophthora cactorum</name>
    <dbReference type="NCBI Taxonomy" id="29920"/>
    <lineage>
        <taxon>Eukaryota</taxon>
        <taxon>Sar</taxon>
        <taxon>Stramenopiles</taxon>
        <taxon>Oomycota</taxon>
        <taxon>Peronosporomycetes</taxon>
        <taxon>Peronosporales</taxon>
        <taxon>Peronosporaceae</taxon>
        <taxon>Phytophthora</taxon>
    </lineage>
</organism>
<dbReference type="SUPFAM" id="SSF56349">
    <property type="entry name" value="DNA breaking-rejoining enzymes"/>
    <property type="match status" value="1"/>
</dbReference>
<evidence type="ECO:0008006" key="5">
    <source>
        <dbReference type="Google" id="ProtNLM"/>
    </source>
</evidence>
<dbReference type="EMBL" id="RCML01002853">
    <property type="protein sequence ID" value="KAG2956873.1"/>
    <property type="molecule type" value="Genomic_DNA"/>
</dbReference>
<dbReference type="GO" id="GO:0003677">
    <property type="term" value="F:DNA binding"/>
    <property type="evidence" value="ECO:0007669"/>
    <property type="project" value="InterPro"/>
</dbReference>
<feature type="chain" id="PRO_5035828577" description="Integrase-like, catalytic domain" evidence="2">
    <location>
        <begin position="23"/>
        <end position="151"/>
    </location>
</feature>
<name>A0A8T1EWK7_9STRA</name>
<protein>
    <recommendedName>
        <fullName evidence="5">Integrase-like, catalytic domain</fullName>
    </recommendedName>
</protein>
<dbReference type="Proteomes" id="UP000697107">
    <property type="component" value="Unassembled WGS sequence"/>
</dbReference>
<feature type="signal peptide" evidence="2">
    <location>
        <begin position="1"/>
        <end position="22"/>
    </location>
</feature>
<evidence type="ECO:0000313" key="3">
    <source>
        <dbReference type="EMBL" id="KAG2956873.1"/>
    </source>
</evidence>
<reference evidence="3" key="1">
    <citation type="submission" date="2018-10" db="EMBL/GenBank/DDBJ databases">
        <title>Effector identification in a new, highly contiguous assembly of the strawberry crown rot pathogen Phytophthora cactorum.</title>
        <authorList>
            <person name="Armitage A.D."/>
            <person name="Nellist C.F."/>
            <person name="Bates H."/>
            <person name="Vickerstaff R.J."/>
            <person name="Harrison R.J."/>
        </authorList>
    </citation>
    <scope>NUCLEOTIDE SEQUENCE</scope>
    <source>
        <strain evidence="3">P415</strain>
    </source>
</reference>
<dbReference type="InterPro" id="IPR013762">
    <property type="entry name" value="Integrase-like_cat_sf"/>
</dbReference>
<dbReference type="GO" id="GO:0006310">
    <property type="term" value="P:DNA recombination"/>
    <property type="evidence" value="ECO:0007669"/>
    <property type="project" value="UniProtKB-KW"/>
</dbReference>
<proteinExistence type="predicted"/>
<dbReference type="InterPro" id="IPR011010">
    <property type="entry name" value="DNA_brk_join_enz"/>
</dbReference>
<keyword evidence="1" id="KW-0233">DNA recombination</keyword>
<gene>
    <name evidence="3" type="ORF">PC118_g24272</name>
</gene>
<evidence type="ECO:0000313" key="4">
    <source>
        <dbReference type="Proteomes" id="UP000697107"/>
    </source>
</evidence>
<evidence type="ECO:0000256" key="2">
    <source>
        <dbReference type="SAM" id="SignalP"/>
    </source>
</evidence>
<dbReference type="AlphaFoldDB" id="A0A8T1EWK7"/>
<sequence length="151" mass="16366">MTLSALVGLLVCALGVCRCSSAAQDCLRVRAICRAENVTLGPYLTSIYQRETTKKAHVTNLIKNAAKNMGLSQKNYSCHSLRIGGACALLAAGKSDLVIQLMGRWPSWDFLVYTRLQPGMIRDAASSTVKASTWEHNEPGLIALEGEVQRA</sequence>
<evidence type="ECO:0000256" key="1">
    <source>
        <dbReference type="ARBA" id="ARBA00023172"/>
    </source>
</evidence>
<dbReference type="Gene3D" id="1.10.443.10">
    <property type="entry name" value="Intergrase catalytic core"/>
    <property type="match status" value="1"/>
</dbReference>